<proteinExistence type="inferred from homology"/>
<evidence type="ECO:0000256" key="2">
    <source>
        <dbReference type="ARBA" id="ARBA00010982"/>
    </source>
</evidence>
<evidence type="ECO:0000313" key="9">
    <source>
        <dbReference type="EMBL" id="TKR59353.1"/>
    </source>
</evidence>
<organism evidence="9 10">
    <name type="scientific">Steinernema carpocapsae</name>
    <name type="common">Entomopathogenic nematode</name>
    <dbReference type="NCBI Taxonomy" id="34508"/>
    <lineage>
        <taxon>Eukaryota</taxon>
        <taxon>Metazoa</taxon>
        <taxon>Ecdysozoa</taxon>
        <taxon>Nematoda</taxon>
        <taxon>Chromadorea</taxon>
        <taxon>Rhabditida</taxon>
        <taxon>Tylenchina</taxon>
        <taxon>Panagrolaimomorpha</taxon>
        <taxon>Strongyloidoidea</taxon>
        <taxon>Steinernematidae</taxon>
        <taxon>Steinernema</taxon>
    </lineage>
</organism>
<dbReference type="GO" id="GO:0006635">
    <property type="term" value="P:fatty acid beta-oxidation"/>
    <property type="evidence" value="ECO:0007669"/>
    <property type="project" value="TreeGrafter"/>
</dbReference>
<comment type="caution">
    <text evidence="9">The sequence shown here is derived from an EMBL/GenBank/DDBJ whole genome shotgun (WGS) entry which is preliminary data.</text>
</comment>
<evidence type="ECO:0000259" key="7">
    <source>
        <dbReference type="Pfam" id="PF00108"/>
    </source>
</evidence>
<feature type="domain" description="Thiolase N-terminal" evidence="7">
    <location>
        <begin position="10"/>
        <end position="267"/>
    </location>
</feature>
<dbReference type="Proteomes" id="UP000298663">
    <property type="component" value="Unassembled WGS sequence"/>
</dbReference>
<dbReference type="InterPro" id="IPR020615">
    <property type="entry name" value="Thiolase_acyl_enz_int_AS"/>
</dbReference>
<dbReference type="CDD" id="cd00751">
    <property type="entry name" value="thiolase"/>
    <property type="match status" value="1"/>
</dbReference>
<gene>
    <name evidence="9" type="ORF">L596_029037</name>
</gene>
<dbReference type="SUPFAM" id="SSF53901">
    <property type="entry name" value="Thiolase-like"/>
    <property type="match status" value="2"/>
</dbReference>
<evidence type="ECO:0000256" key="6">
    <source>
        <dbReference type="RuleBase" id="RU003557"/>
    </source>
</evidence>
<dbReference type="InterPro" id="IPR020610">
    <property type="entry name" value="Thiolase_AS"/>
</dbReference>
<dbReference type="Pfam" id="PF00108">
    <property type="entry name" value="Thiolase_N"/>
    <property type="match status" value="1"/>
</dbReference>
<dbReference type="PROSITE" id="PS00099">
    <property type="entry name" value="THIOLASE_3"/>
    <property type="match status" value="1"/>
</dbReference>
<feature type="domain" description="Thiolase C-terminal" evidence="8">
    <location>
        <begin position="277"/>
        <end position="396"/>
    </location>
</feature>
<keyword evidence="3 6" id="KW-0808">Transferase</keyword>
<dbReference type="NCBIfam" id="TIGR01930">
    <property type="entry name" value="AcCoA-C-Actrans"/>
    <property type="match status" value="1"/>
</dbReference>
<dbReference type="InterPro" id="IPR016039">
    <property type="entry name" value="Thiolase-like"/>
</dbReference>
<dbReference type="InterPro" id="IPR020616">
    <property type="entry name" value="Thiolase_N"/>
</dbReference>
<keyword evidence="10" id="KW-1185">Reference proteome</keyword>
<evidence type="ECO:0000256" key="3">
    <source>
        <dbReference type="ARBA" id="ARBA00022679"/>
    </source>
</evidence>
<evidence type="ECO:0000256" key="1">
    <source>
        <dbReference type="ARBA" id="ARBA00005189"/>
    </source>
</evidence>
<dbReference type="InterPro" id="IPR020613">
    <property type="entry name" value="Thiolase_CS"/>
</dbReference>
<dbReference type="AlphaFoldDB" id="A0A4U5LTG0"/>
<reference evidence="9 10" key="1">
    <citation type="journal article" date="2015" name="Genome Biol.">
        <title>Comparative genomics of Steinernema reveals deeply conserved gene regulatory networks.</title>
        <authorList>
            <person name="Dillman A.R."/>
            <person name="Macchietto M."/>
            <person name="Porter C.F."/>
            <person name="Rogers A."/>
            <person name="Williams B."/>
            <person name="Antoshechkin I."/>
            <person name="Lee M.M."/>
            <person name="Goodwin Z."/>
            <person name="Lu X."/>
            <person name="Lewis E.E."/>
            <person name="Goodrich-Blair H."/>
            <person name="Stock S.P."/>
            <person name="Adams B.J."/>
            <person name="Sternberg P.W."/>
            <person name="Mortazavi A."/>
        </authorList>
    </citation>
    <scope>NUCLEOTIDE SEQUENCE [LARGE SCALE GENOMIC DNA]</scope>
    <source>
        <strain evidence="9 10">ALL</strain>
    </source>
</reference>
<dbReference type="PANTHER" id="PTHR18919:SF133">
    <property type="entry name" value="ACETYL-COA C-ACETYLTRANSFERASE"/>
    <property type="match status" value="1"/>
</dbReference>
<dbReference type="FunFam" id="3.40.47.10:FF:000007">
    <property type="entry name" value="acetyl-CoA acetyltransferase, mitochondrial"/>
    <property type="match status" value="1"/>
</dbReference>
<evidence type="ECO:0000256" key="4">
    <source>
        <dbReference type="ARBA" id="ARBA00023315"/>
    </source>
</evidence>
<accession>A0A4U5LTG0</accession>
<feature type="active site" description="Proton acceptor" evidence="5">
    <location>
        <position position="355"/>
    </location>
</feature>
<comment type="pathway">
    <text evidence="1">Lipid metabolism.</text>
</comment>
<keyword evidence="4 6" id="KW-0012">Acyltransferase</keyword>
<feature type="active site" description="Acyl-thioester intermediate" evidence="5">
    <location>
        <position position="94"/>
    </location>
</feature>
<sequence>MPSTVEISDVFIVSAARTPIASFRGSFATLSSVDLGQVAVTEALNRAGLKPEAVDETIVGSVLPAGQGQNIARQIAIKSGIPNSSLAFTINKVCSSGLKAVMLASQAIQVGGRQVVVAAGAESMTQTPFYMPRTELVYGDVKMTDGIQKDGLTDAMLGQAMGVCAEKTVKDYKLTRKDQDKYAIQSYHRAAEAWKSGAMKEEVVPVSVKQRRGADIVIAEDEEYKKLVEAKVPSLQPAFVRDGTGTITAANASSINDGAAALVLASEGFLKANEAAKPLAKIVGFAEAGCAPVDFTIAPVKAVKDLLKKTGVSKDQVAKWEVNEAFAVTILSFIRDLELDGEKVNVRGGAVALGHPIGMSGARIVVTLVHQLKEGEFGVAAICNGGGEATAILVQRCAEAGKTRAGL</sequence>
<dbReference type="PIRSF" id="PIRSF000429">
    <property type="entry name" value="Ac-CoA_Ac_transf"/>
    <property type="match status" value="1"/>
</dbReference>
<reference evidence="9 10" key="2">
    <citation type="journal article" date="2019" name="G3 (Bethesda)">
        <title>Hybrid Assembly of the Genome of the Entomopathogenic Nematode Steinernema carpocapsae Identifies the X-Chromosome.</title>
        <authorList>
            <person name="Serra L."/>
            <person name="Macchietto M."/>
            <person name="Macias-Munoz A."/>
            <person name="McGill C.J."/>
            <person name="Rodriguez I.M."/>
            <person name="Rodriguez B."/>
            <person name="Murad R."/>
            <person name="Mortazavi A."/>
        </authorList>
    </citation>
    <scope>NUCLEOTIDE SEQUENCE [LARGE SCALE GENOMIC DNA]</scope>
    <source>
        <strain evidence="9 10">ALL</strain>
    </source>
</reference>
<dbReference type="Pfam" id="PF02803">
    <property type="entry name" value="Thiolase_C"/>
    <property type="match status" value="1"/>
</dbReference>
<dbReference type="InterPro" id="IPR002155">
    <property type="entry name" value="Thiolase"/>
</dbReference>
<dbReference type="InterPro" id="IPR020617">
    <property type="entry name" value="Thiolase_C"/>
</dbReference>
<evidence type="ECO:0000313" key="10">
    <source>
        <dbReference type="Proteomes" id="UP000298663"/>
    </source>
</evidence>
<evidence type="ECO:0008006" key="11">
    <source>
        <dbReference type="Google" id="ProtNLM"/>
    </source>
</evidence>
<dbReference type="PROSITE" id="PS00737">
    <property type="entry name" value="THIOLASE_2"/>
    <property type="match status" value="1"/>
</dbReference>
<evidence type="ECO:0000259" key="8">
    <source>
        <dbReference type="Pfam" id="PF02803"/>
    </source>
</evidence>
<evidence type="ECO:0000256" key="5">
    <source>
        <dbReference type="PIRSR" id="PIRSR000429-1"/>
    </source>
</evidence>
<dbReference type="PROSITE" id="PS00098">
    <property type="entry name" value="THIOLASE_1"/>
    <property type="match status" value="1"/>
</dbReference>
<comment type="similarity">
    <text evidence="2 6">Belongs to the thiolase-like superfamily. Thiolase family.</text>
</comment>
<dbReference type="EMBL" id="AZBU02000012">
    <property type="protein sequence ID" value="TKR59353.1"/>
    <property type="molecule type" value="Genomic_DNA"/>
</dbReference>
<dbReference type="GO" id="GO:0003985">
    <property type="term" value="F:acetyl-CoA C-acetyltransferase activity"/>
    <property type="evidence" value="ECO:0007669"/>
    <property type="project" value="TreeGrafter"/>
</dbReference>
<dbReference type="GO" id="GO:0005739">
    <property type="term" value="C:mitochondrion"/>
    <property type="evidence" value="ECO:0007669"/>
    <property type="project" value="TreeGrafter"/>
</dbReference>
<dbReference type="PANTHER" id="PTHR18919">
    <property type="entry name" value="ACETYL-COA C-ACYLTRANSFERASE"/>
    <property type="match status" value="1"/>
</dbReference>
<protein>
    <recommendedName>
        <fullName evidence="11">Acetyl-CoA acetyltransferase</fullName>
    </recommendedName>
</protein>
<dbReference type="OrthoDB" id="5404651at2759"/>
<dbReference type="Gene3D" id="3.40.47.10">
    <property type="match status" value="1"/>
</dbReference>
<feature type="active site" description="Proton acceptor" evidence="5">
    <location>
        <position position="383"/>
    </location>
</feature>
<name>A0A4U5LTG0_STECR</name>